<keyword evidence="2" id="KW-1185">Reference proteome</keyword>
<protein>
    <submittedName>
        <fullName evidence="1">Uncharacterized protein</fullName>
    </submittedName>
</protein>
<dbReference type="RefSeq" id="WP_102111937.1">
    <property type="nucleotide sequence ID" value="NZ_BMGN01000002.1"/>
</dbReference>
<dbReference type="KEGG" id="ncb:C0V82_08325"/>
<evidence type="ECO:0000313" key="1">
    <source>
        <dbReference type="EMBL" id="AUN30238.1"/>
    </source>
</evidence>
<sequence length="98" mass="10885">MTLKRAYSAEPNADETIRRLKVGRTRTRLAGVIAAGIGLLIIPAWISGIGMNVFKLEDKTITVFPTVMTEEQAKAEAERVKQEAEAFREQKAAEQKQP</sequence>
<gene>
    <name evidence="1" type="ORF">C0V82_08325</name>
</gene>
<dbReference type="AlphaFoldDB" id="A0A2K9NAT5"/>
<proteinExistence type="predicted"/>
<dbReference type="EMBL" id="CP025611">
    <property type="protein sequence ID" value="AUN30238.1"/>
    <property type="molecule type" value="Genomic_DNA"/>
</dbReference>
<dbReference type="Proteomes" id="UP000234752">
    <property type="component" value="Chromosome eg_1"/>
</dbReference>
<evidence type="ECO:0000313" key="2">
    <source>
        <dbReference type="Proteomes" id="UP000234752"/>
    </source>
</evidence>
<organism evidence="1 2">
    <name type="scientific">Niveispirillum cyanobacteriorum</name>
    <dbReference type="NCBI Taxonomy" id="1612173"/>
    <lineage>
        <taxon>Bacteria</taxon>
        <taxon>Pseudomonadati</taxon>
        <taxon>Pseudomonadota</taxon>
        <taxon>Alphaproteobacteria</taxon>
        <taxon>Rhodospirillales</taxon>
        <taxon>Azospirillaceae</taxon>
        <taxon>Niveispirillum</taxon>
    </lineage>
</organism>
<name>A0A2K9NAT5_9PROT</name>
<accession>A0A2K9NAT5</accession>
<reference evidence="1 2" key="1">
    <citation type="submission" date="2017-12" db="EMBL/GenBank/DDBJ databases">
        <title>Genomes of bacteria within cyanobacterial aggregates.</title>
        <authorList>
            <person name="Cai H."/>
        </authorList>
    </citation>
    <scope>NUCLEOTIDE SEQUENCE [LARGE SCALE GENOMIC DNA]</scope>
    <source>
        <strain evidence="1 2">TH16</strain>
    </source>
</reference>
<dbReference type="OrthoDB" id="8480360at2"/>